<dbReference type="GO" id="GO:0022627">
    <property type="term" value="C:cytosolic small ribosomal subunit"/>
    <property type="evidence" value="ECO:0007669"/>
    <property type="project" value="UniProtKB-UniRule"/>
</dbReference>
<dbReference type="SUPFAM" id="SSF50249">
    <property type="entry name" value="Nucleic acid-binding proteins"/>
    <property type="match status" value="1"/>
</dbReference>
<dbReference type="InterPro" id="IPR012340">
    <property type="entry name" value="NA-bd_OB-fold"/>
</dbReference>
<sequence length="89" mass="10314">MSEENKAAREIVGRVVSNKMDKTITVLVERREKHPVYKKFIKRSTKLHAHDESNECNEGDLVTIAQCRPLAKSKSWRLVRIDERAPLID</sequence>
<keyword evidence="2 6" id="KW-0699">rRNA-binding</keyword>
<dbReference type="CDD" id="cd00364">
    <property type="entry name" value="Ribosomal_uS17"/>
    <property type="match status" value="1"/>
</dbReference>
<evidence type="ECO:0000256" key="4">
    <source>
        <dbReference type="ARBA" id="ARBA00022980"/>
    </source>
</evidence>
<dbReference type="InterPro" id="IPR000266">
    <property type="entry name" value="Ribosomal_uS17"/>
</dbReference>
<comment type="subunit">
    <text evidence="6">Part of the 30S ribosomal subunit.</text>
</comment>
<keyword evidence="3 6" id="KW-0694">RNA-binding</keyword>
<dbReference type="GO" id="GO:0019843">
    <property type="term" value="F:rRNA binding"/>
    <property type="evidence" value="ECO:0007669"/>
    <property type="project" value="UniProtKB-UniRule"/>
</dbReference>
<dbReference type="Gene3D" id="2.40.50.140">
    <property type="entry name" value="Nucleic acid-binding proteins"/>
    <property type="match status" value="1"/>
</dbReference>
<evidence type="ECO:0000256" key="6">
    <source>
        <dbReference type="HAMAP-Rule" id="MF_01345"/>
    </source>
</evidence>
<evidence type="ECO:0000313" key="8">
    <source>
        <dbReference type="Proteomes" id="UP000055136"/>
    </source>
</evidence>
<dbReference type="GO" id="GO:0006412">
    <property type="term" value="P:translation"/>
    <property type="evidence" value="ECO:0007669"/>
    <property type="project" value="UniProtKB-UniRule"/>
</dbReference>
<dbReference type="EMBL" id="CP013099">
    <property type="protein sequence ID" value="ALP52386.1"/>
    <property type="molecule type" value="Genomic_DNA"/>
</dbReference>
<dbReference type="GO" id="GO:0003735">
    <property type="term" value="F:structural constituent of ribosome"/>
    <property type="evidence" value="ECO:0007669"/>
    <property type="project" value="UniProtKB-UniRule"/>
</dbReference>
<name>A0A0S2TB52_9GAMM</name>
<dbReference type="NCBIfam" id="TIGR03635">
    <property type="entry name" value="uS17_bact"/>
    <property type="match status" value="1"/>
</dbReference>
<evidence type="ECO:0000313" key="7">
    <source>
        <dbReference type="EMBL" id="ALP52386.1"/>
    </source>
</evidence>
<evidence type="ECO:0000256" key="2">
    <source>
        <dbReference type="ARBA" id="ARBA00022730"/>
    </source>
</evidence>
<evidence type="ECO:0000256" key="5">
    <source>
        <dbReference type="ARBA" id="ARBA00023274"/>
    </source>
</evidence>
<dbReference type="AlphaFoldDB" id="A0A0S2TB52"/>
<accession>A0A0S2TB52</accession>
<protein>
    <recommendedName>
        <fullName evidence="6">Small ribosomal subunit protein uS17</fullName>
    </recommendedName>
</protein>
<comment type="function">
    <text evidence="6">One of the primary rRNA binding proteins, it binds specifically to the 5'-end of 16S ribosomal RNA.</text>
</comment>
<keyword evidence="4 6" id="KW-0689">Ribosomal protein</keyword>
<keyword evidence="8" id="KW-1185">Reference proteome</keyword>
<dbReference type="HAMAP" id="MF_01345_B">
    <property type="entry name" value="Ribosomal_uS17_B"/>
    <property type="match status" value="1"/>
</dbReference>
<dbReference type="Proteomes" id="UP000055136">
    <property type="component" value="Chromosome"/>
</dbReference>
<dbReference type="STRING" id="1748243.Tel_04090"/>
<proteinExistence type="inferred from homology"/>
<dbReference type="PANTHER" id="PTHR10744">
    <property type="entry name" value="40S RIBOSOMAL PROTEIN S11 FAMILY MEMBER"/>
    <property type="match status" value="1"/>
</dbReference>
<evidence type="ECO:0000256" key="3">
    <source>
        <dbReference type="ARBA" id="ARBA00022884"/>
    </source>
</evidence>
<dbReference type="InterPro" id="IPR019984">
    <property type="entry name" value="Ribosomal_uS17_bact/chlr"/>
</dbReference>
<dbReference type="PANTHER" id="PTHR10744:SF1">
    <property type="entry name" value="SMALL RIBOSOMAL SUBUNIT PROTEIN US17M"/>
    <property type="match status" value="1"/>
</dbReference>
<comment type="similarity">
    <text evidence="1 6">Belongs to the universal ribosomal protein uS17 family.</text>
</comment>
<dbReference type="Pfam" id="PF00366">
    <property type="entry name" value="Ribosomal_S17"/>
    <property type="match status" value="1"/>
</dbReference>
<reference evidence="7" key="1">
    <citation type="submission" date="2015-10" db="EMBL/GenBank/DDBJ databases">
        <title>Description of Candidatus Tenderia electrophaga gen. nov, sp. nov., an Uncultivated Electroautotroph from a Biocathode Enrichment.</title>
        <authorList>
            <person name="Eddie B.J."/>
            <person name="Malanoski A.P."/>
            <person name="Wang Z."/>
            <person name="Hall R.J."/>
            <person name="Oh S.D."/>
            <person name="Heiner C."/>
            <person name="Lin B."/>
            <person name="Strycharz-Glaven S.M."/>
        </authorList>
    </citation>
    <scope>NUCLEOTIDE SEQUENCE [LARGE SCALE GENOMIC DNA]</scope>
    <source>
        <strain evidence="7">NRL1</strain>
    </source>
</reference>
<dbReference type="PRINTS" id="PR00973">
    <property type="entry name" value="RIBOSOMALS17"/>
</dbReference>
<evidence type="ECO:0000256" key="1">
    <source>
        <dbReference type="ARBA" id="ARBA00010254"/>
    </source>
</evidence>
<dbReference type="NCBIfam" id="NF004123">
    <property type="entry name" value="PRK05610.1"/>
    <property type="match status" value="1"/>
</dbReference>
<dbReference type="KEGG" id="tee:Tel_04090"/>
<gene>
    <name evidence="6" type="primary">rpsQ</name>
    <name evidence="7" type="ORF">Tel_04090</name>
</gene>
<keyword evidence="5 6" id="KW-0687">Ribonucleoprotein</keyword>
<organism evidence="7 8">
    <name type="scientific">Candidatus Tenderia electrophaga</name>
    <dbReference type="NCBI Taxonomy" id="1748243"/>
    <lineage>
        <taxon>Bacteria</taxon>
        <taxon>Pseudomonadati</taxon>
        <taxon>Pseudomonadota</taxon>
        <taxon>Gammaproteobacteria</taxon>
        <taxon>Candidatus Tenderiales</taxon>
        <taxon>Candidatus Tenderiaceae</taxon>
        <taxon>Candidatus Tenderia</taxon>
    </lineage>
</organism>